<feature type="compositionally biased region" description="Basic and acidic residues" evidence="8">
    <location>
        <begin position="675"/>
        <end position="686"/>
    </location>
</feature>
<gene>
    <name evidence="12" type="ORF">BS47DRAFT_1391077</name>
</gene>
<dbReference type="Gene3D" id="3.20.20.190">
    <property type="entry name" value="Phosphatidylinositol (PI) phosphodiesterase"/>
    <property type="match status" value="1"/>
</dbReference>
<evidence type="ECO:0000256" key="8">
    <source>
        <dbReference type="SAM" id="MobiDB-lite"/>
    </source>
</evidence>
<protein>
    <recommendedName>
        <fullName evidence="1 7">Phosphoinositide phospholipase C</fullName>
        <ecNumber evidence="1 7">3.1.4.11</ecNumber>
    </recommendedName>
</protein>
<dbReference type="EMBL" id="MU128944">
    <property type="protein sequence ID" value="KAF9515970.1"/>
    <property type="molecule type" value="Genomic_DNA"/>
</dbReference>
<keyword evidence="5 7" id="KW-0443">Lipid metabolism</keyword>
<dbReference type="InterPro" id="IPR037755">
    <property type="entry name" value="Plc1_PH"/>
</dbReference>
<comment type="catalytic activity">
    <reaction evidence="7">
        <text>a 1,2-diacyl-sn-glycero-3-phospho-(1D-myo-inositol-4,5-bisphosphate) + H2O = 1D-myo-inositol 1,4,5-trisphosphate + a 1,2-diacyl-sn-glycerol + H(+)</text>
        <dbReference type="Rhea" id="RHEA:33179"/>
        <dbReference type="ChEBI" id="CHEBI:15377"/>
        <dbReference type="ChEBI" id="CHEBI:15378"/>
        <dbReference type="ChEBI" id="CHEBI:17815"/>
        <dbReference type="ChEBI" id="CHEBI:58456"/>
        <dbReference type="ChEBI" id="CHEBI:203600"/>
        <dbReference type="EC" id="3.1.4.11"/>
    </reaction>
</comment>
<feature type="region of interest" description="Disordered" evidence="8">
    <location>
        <begin position="131"/>
        <end position="166"/>
    </location>
</feature>
<dbReference type="OrthoDB" id="269822at2759"/>
<dbReference type="CDD" id="cd16207">
    <property type="entry name" value="EFh_ScPlc1p_like"/>
    <property type="match status" value="1"/>
</dbReference>
<dbReference type="SMART" id="SM00239">
    <property type="entry name" value="C2"/>
    <property type="match status" value="1"/>
</dbReference>
<dbReference type="GO" id="GO:0004435">
    <property type="term" value="F:phosphatidylinositol-4,5-bisphosphate phospholipase C activity"/>
    <property type="evidence" value="ECO:0007669"/>
    <property type="project" value="UniProtKB-EC"/>
</dbReference>
<keyword evidence="6" id="KW-0807">Transducer</keyword>
<feature type="region of interest" description="Disordered" evidence="8">
    <location>
        <begin position="423"/>
        <end position="449"/>
    </location>
</feature>
<name>A0A9P6B2X5_9AGAM</name>
<organism evidence="12 13">
    <name type="scientific">Hydnum rufescens UP504</name>
    <dbReference type="NCBI Taxonomy" id="1448309"/>
    <lineage>
        <taxon>Eukaryota</taxon>
        <taxon>Fungi</taxon>
        <taxon>Dikarya</taxon>
        <taxon>Basidiomycota</taxon>
        <taxon>Agaricomycotina</taxon>
        <taxon>Agaricomycetes</taxon>
        <taxon>Cantharellales</taxon>
        <taxon>Hydnaceae</taxon>
        <taxon>Hydnum</taxon>
    </lineage>
</organism>
<dbReference type="PROSITE" id="PS50007">
    <property type="entry name" value="PIPLC_X_DOMAIN"/>
    <property type="match status" value="1"/>
</dbReference>
<dbReference type="GO" id="GO:0005509">
    <property type="term" value="F:calcium ion binding"/>
    <property type="evidence" value="ECO:0007669"/>
    <property type="project" value="InterPro"/>
</dbReference>
<dbReference type="Gene3D" id="1.10.238.10">
    <property type="entry name" value="EF-hand"/>
    <property type="match status" value="1"/>
</dbReference>
<dbReference type="InterPro" id="IPR002048">
    <property type="entry name" value="EF_hand_dom"/>
</dbReference>
<dbReference type="SUPFAM" id="SSF47473">
    <property type="entry name" value="EF-hand"/>
    <property type="match status" value="1"/>
</dbReference>
<dbReference type="PANTHER" id="PTHR10336:SF36">
    <property type="entry name" value="1-PHOSPHATIDYLINOSITOL 4,5-BISPHOSPHATE PHOSPHODIESTERASE BETA-4"/>
    <property type="match status" value="1"/>
</dbReference>
<feature type="region of interest" description="Disordered" evidence="8">
    <location>
        <begin position="636"/>
        <end position="739"/>
    </location>
</feature>
<evidence type="ECO:0000313" key="13">
    <source>
        <dbReference type="Proteomes" id="UP000886523"/>
    </source>
</evidence>
<evidence type="ECO:0000259" key="10">
    <source>
        <dbReference type="PROSITE" id="PS50008"/>
    </source>
</evidence>
<dbReference type="Gene3D" id="2.60.40.150">
    <property type="entry name" value="C2 domain"/>
    <property type="match status" value="1"/>
</dbReference>
<evidence type="ECO:0000259" key="11">
    <source>
        <dbReference type="PROSITE" id="PS50222"/>
    </source>
</evidence>
<evidence type="ECO:0000313" key="12">
    <source>
        <dbReference type="EMBL" id="KAF9515970.1"/>
    </source>
</evidence>
<dbReference type="InterPro" id="IPR001711">
    <property type="entry name" value="PLipase_C_Pinositol-sp_Y"/>
</dbReference>
<dbReference type="SUPFAM" id="SSF50729">
    <property type="entry name" value="PH domain-like"/>
    <property type="match status" value="1"/>
</dbReference>
<feature type="domain" description="EF-hand" evidence="11">
    <location>
        <begin position="308"/>
        <end position="337"/>
    </location>
</feature>
<dbReference type="Pfam" id="PF00168">
    <property type="entry name" value="C2"/>
    <property type="match status" value="2"/>
</dbReference>
<dbReference type="SUPFAM" id="SSF51695">
    <property type="entry name" value="PLC-like phosphodiesterases"/>
    <property type="match status" value="1"/>
</dbReference>
<feature type="domain" description="EF-hand" evidence="11">
    <location>
        <begin position="338"/>
        <end position="373"/>
    </location>
</feature>
<dbReference type="InterPro" id="IPR018247">
    <property type="entry name" value="EF_Hand_1_Ca_BS"/>
</dbReference>
<keyword evidence="13" id="KW-1185">Reference proteome</keyword>
<evidence type="ECO:0000256" key="3">
    <source>
        <dbReference type="ARBA" id="ARBA00022837"/>
    </source>
</evidence>
<dbReference type="PROSITE" id="PS50222">
    <property type="entry name" value="EF_HAND_2"/>
    <property type="match status" value="2"/>
</dbReference>
<dbReference type="PROSITE" id="PS50004">
    <property type="entry name" value="C2"/>
    <property type="match status" value="1"/>
</dbReference>
<dbReference type="InterPro" id="IPR011992">
    <property type="entry name" value="EF-hand-dom_pair"/>
</dbReference>
<dbReference type="InterPro" id="IPR011993">
    <property type="entry name" value="PH-like_dom_sf"/>
</dbReference>
<keyword evidence="3" id="KW-0106">Calcium</keyword>
<dbReference type="InterPro" id="IPR017946">
    <property type="entry name" value="PLC-like_Pdiesterase_TIM-brl"/>
</dbReference>
<feature type="compositionally biased region" description="Low complexity" evidence="8">
    <location>
        <begin position="653"/>
        <end position="674"/>
    </location>
</feature>
<dbReference type="EC" id="3.1.4.11" evidence="1 7"/>
<dbReference type="Proteomes" id="UP000886523">
    <property type="component" value="Unassembled WGS sequence"/>
</dbReference>
<accession>A0A9P6B2X5</accession>
<dbReference type="PROSITE" id="PS00018">
    <property type="entry name" value="EF_HAND_1"/>
    <property type="match status" value="1"/>
</dbReference>
<feature type="compositionally biased region" description="Polar residues" evidence="8">
    <location>
        <begin position="700"/>
        <end position="709"/>
    </location>
</feature>
<dbReference type="SMART" id="SM00149">
    <property type="entry name" value="PLCYc"/>
    <property type="match status" value="1"/>
</dbReference>
<dbReference type="PRINTS" id="PR00390">
    <property type="entry name" value="PHPHLIPASEC"/>
</dbReference>
<dbReference type="CDD" id="cd13360">
    <property type="entry name" value="PH_PLC_fungal"/>
    <property type="match status" value="1"/>
</dbReference>
<feature type="compositionally biased region" description="Polar residues" evidence="8">
    <location>
        <begin position="431"/>
        <end position="449"/>
    </location>
</feature>
<reference evidence="12" key="1">
    <citation type="journal article" date="2020" name="Nat. Commun.">
        <title>Large-scale genome sequencing of mycorrhizal fungi provides insights into the early evolution of symbiotic traits.</title>
        <authorList>
            <person name="Miyauchi S."/>
            <person name="Kiss E."/>
            <person name="Kuo A."/>
            <person name="Drula E."/>
            <person name="Kohler A."/>
            <person name="Sanchez-Garcia M."/>
            <person name="Morin E."/>
            <person name="Andreopoulos B."/>
            <person name="Barry K.W."/>
            <person name="Bonito G."/>
            <person name="Buee M."/>
            <person name="Carver A."/>
            <person name="Chen C."/>
            <person name="Cichocki N."/>
            <person name="Clum A."/>
            <person name="Culley D."/>
            <person name="Crous P.W."/>
            <person name="Fauchery L."/>
            <person name="Girlanda M."/>
            <person name="Hayes R.D."/>
            <person name="Keri Z."/>
            <person name="LaButti K."/>
            <person name="Lipzen A."/>
            <person name="Lombard V."/>
            <person name="Magnuson J."/>
            <person name="Maillard F."/>
            <person name="Murat C."/>
            <person name="Nolan M."/>
            <person name="Ohm R.A."/>
            <person name="Pangilinan J."/>
            <person name="Pereira M.F."/>
            <person name="Perotto S."/>
            <person name="Peter M."/>
            <person name="Pfister S."/>
            <person name="Riley R."/>
            <person name="Sitrit Y."/>
            <person name="Stielow J.B."/>
            <person name="Szollosi G."/>
            <person name="Zifcakova L."/>
            <person name="Stursova M."/>
            <person name="Spatafora J.W."/>
            <person name="Tedersoo L."/>
            <person name="Vaario L.M."/>
            <person name="Yamada A."/>
            <person name="Yan M."/>
            <person name="Wang P."/>
            <person name="Xu J."/>
            <person name="Bruns T."/>
            <person name="Baldrian P."/>
            <person name="Vilgalys R."/>
            <person name="Dunand C."/>
            <person name="Henrissat B."/>
            <person name="Grigoriev I.V."/>
            <person name="Hibbett D."/>
            <person name="Nagy L.G."/>
            <person name="Martin F.M."/>
        </authorList>
    </citation>
    <scope>NUCLEOTIDE SEQUENCE</scope>
    <source>
        <strain evidence="12">UP504</strain>
    </source>
</reference>
<sequence length="1039" mass="116617">MSTSPSLTLLPSNNTASSSSYLSLKRFKDKAYGLFSSAPSASLPGAPQPASTTSRGRRASSSAASSVRHFVLATTKSFTRKGRHVRAQSESSLSRPTLSFLGVPASPSFHPLSRFPSAPSIESNIHISPHFIPSNRLHDSSRSPVVEQANPPKQSPSVSSSPFHEATTGVQEEVDVTVPALLQQGTPMLKISAKEKKNRVFRLDADLGQVLWQSKKSGIIAIENIKEIRSGPETRYYREQFNIALTFEETWLTVIYIADGKYKTLHMVAFTNDVFHMWNTTLRQLHSLRQDLMSGLGNMERRQMVWEKQYWKDADQSGDHKLSFEEIEQMCRRLNINSPRLDLLNRFMEADVQSRGYLDFTDFRRFVTLLKSRPDVSDIYAMAKGSNDEFTFEVFENFMRNTQRSDLGRPELHKLFTRYASRDSSSSSQSAQTMEARTQSLSQLSDPFSTPSQLASSMLLPIPPVAPIRPPPTVLLPLFLRAMTPCPIYRDHALKAWHDMTRPLPEYFISSSHNTYLVGHQFIGDSTIEGYIRALLHGCRSVELDIWDGDDGPVIFHGRTLTTKISLADVVRAIAKYAFIASPYPVIISAEIHCSLEQQDLIADVMKREFADMLLAAPIEGEEIFEALPSPEQLNRPRICSSLPPGDTLPQASEPVESLLTETSSTETSNSDFETPVKELKRDLSRTRNLVSRVREKVTSPHTSDSNSSPPAPPYTQKSLAPLEEQSAARRNSQSSERPKLKMSFALASLLVYTVGVKCRGLNKKEQYAVEHVFSLSEKQANRMVKESMIDLLKHNRTHVVRIYPSGTRLSSSNYEPHRYWASGAQLVAINWQTFGSPSYPFSPHFWILIRDSDLGYMMNYAMFQRNGRSGYVLKPFALRSKDKELLTKRTKHFLDVTIISAQQLPRPKDQNGREMSTKHTVDPYVEVSLHVPDWSHVAFPPGQSSPHSLPKQESGGSSNNASGARTISRVTSVVKNNGFNPVWQQTVSIPFDCVGDMRDLIFVRFQVKDEYDGTYLAVYCISLGSLMPGTMTLVPKGR</sequence>
<dbReference type="Pfam" id="PF00387">
    <property type="entry name" value="PI-PLC-Y"/>
    <property type="match status" value="1"/>
</dbReference>
<keyword evidence="2 7" id="KW-0378">Hydrolase</keyword>
<feature type="region of interest" description="Disordered" evidence="8">
    <location>
        <begin position="36"/>
        <end position="66"/>
    </location>
</feature>
<dbReference type="GO" id="GO:0051209">
    <property type="term" value="P:release of sequestered calcium ion into cytosol"/>
    <property type="evidence" value="ECO:0007669"/>
    <property type="project" value="TreeGrafter"/>
</dbReference>
<evidence type="ECO:0000256" key="6">
    <source>
        <dbReference type="ARBA" id="ARBA00023224"/>
    </source>
</evidence>
<dbReference type="AlphaFoldDB" id="A0A9P6B2X5"/>
<dbReference type="GO" id="GO:0048015">
    <property type="term" value="P:phosphatidylinositol-mediated signaling"/>
    <property type="evidence" value="ECO:0007669"/>
    <property type="project" value="TreeGrafter"/>
</dbReference>
<evidence type="ECO:0000256" key="5">
    <source>
        <dbReference type="ARBA" id="ARBA00023098"/>
    </source>
</evidence>
<evidence type="ECO:0000256" key="2">
    <source>
        <dbReference type="ARBA" id="ARBA00022801"/>
    </source>
</evidence>
<dbReference type="InterPro" id="IPR000008">
    <property type="entry name" value="C2_dom"/>
</dbReference>
<dbReference type="GO" id="GO:0016042">
    <property type="term" value="P:lipid catabolic process"/>
    <property type="evidence" value="ECO:0007669"/>
    <property type="project" value="UniProtKB-KW"/>
</dbReference>
<evidence type="ECO:0000259" key="9">
    <source>
        <dbReference type="PROSITE" id="PS50004"/>
    </source>
</evidence>
<dbReference type="PROSITE" id="PS50008">
    <property type="entry name" value="PIPLC_Y_DOMAIN"/>
    <property type="match status" value="1"/>
</dbReference>
<dbReference type="Gene3D" id="2.30.29.30">
    <property type="entry name" value="Pleckstrin-homology domain (PH domain)/Phosphotyrosine-binding domain (PTB)"/>
    <property type="match status" value="1"/>
</dbReference>
<feature type="region of interest" description="Disordered" evidence="8">
    <location>
        <begin position="942"/>
        <end position="965"/>
    </location>
</feature>
<evidence type="ECO:0000256" key="4">
    <source>
        <dbReference type="ARBA" id="ARBA00022963"/>
    </source>
</evidence>
<keyword evidence="4 7" id="KW-0442">Lipid degradation</keyword>
<comment type="caution">
    <text evidence="12">The sequence shown here is derived from an EMBL/GenBank/DDBJ whole genome shotgun (WGS) entry which is preliminary data.</text>
</comment>
<evidence type="ECO:0000256" key="7">
    <source>
        <dbReference type="RuleBase" id="RU361133"/>
    </source>
</evidence>
<dbReference type="SUPFAM" id="SSF49562">
    <property type="entry name" value="C2 domain (Calcium/lipid-binding domain, CaLB)"/>
    <property type="match status" value="1"/>
</dbReference>
<feature type="domain" description="C2" evidence="9">
    <location>
        <begin position="876"/>
        <end position="1039"/>
    </location>
</feature>
<dbReference type="InterPro" id="IPR000909">
    <property type="entry name" value="PLipase_C_PInositol-sp_X_dom"/>
</dbReference>
<dbReference type="Pfam" id="PF00388">
    <property type="entry name" value="PI-PLC-X"/>
    <property type="match status" value="1"/>
</dbReference>
<dbReference type="CDD" id="cd08598">
    <property type="entry name" value="PI-PLC1c_yeast"/>
    <property type="match status" value="1"/>
</dbReference>
<feature type="compositionally biased region" description="Low complexity" evidence="8">
    <location>
        <begin position="151"/>
        <end position="162"/>
    </location>
</feature>
<dbReference type="InterPro" id="IPR035892">
    <property type="entry name" value="C2_domain_sf"/>
</dbReference>
<dbReference type="PANTHER" id="PTHR10336">
    <property type="entry name" value="PHOSPHOINOSITIDE-SPECIFIC PHOSPHOLIPASE C FAMILY PROTEIN"/>
    <property type="match status" value="1"/>
</dbReference>
<feature type="compositionally biased region" description="Low complexity" evidence="8">
    <location>
        <begin position="955"/>
        <end position="965"/>
    </location>
</feature>
<proteinExistence type="predicted"/>
<dbReference type="InterPro" id="IPR001192">
    <property type="entry name" value="PI-PLC_fam"/>
</dbReference>
<evidence type="ECO:0000256" key="1">
    <source>
        <dbReference type="ARBA" id="ARBA00012368"/>
    </source>
</evidence>
<dbReference type="SMART" id="SM00148">
    <property type="entry name" value="PLCXc"/>
    <property type="match status" value="1"/>
</dbReference>
<dbReference type="CDD" id="cd00275">
    <property type="entry name" value="C2_PLC_like"/>
    <property type="match status" value="1"/>
</dbReference>
<feature type="domain" description="PI-PLC Y-box" evidence="10">
    <location>
        <begin position="747"/>
        <end position="880"/>
    </location>
</feature>